<dbReference type="PROSITE" id="PS50088">
    <property type="entry name" value="ANK_REPEAT"/>
    <property type="match status" value="3"/>
</dbReference>
<evidence type="ECO:0000256" key="1">
    <source>
        <dbReference type="ARBA" id="ARBA00004496"/>
    </source>
</evidence>
<gene>
    <name evidence="7" type="ORF">U0070_004302</name>
</gene>
<dbReference type="Proteomes" id="UP001488838">
    <property type="component" value="Unassembled WGS sequence"/>
</dbReference>
<dbReference type="GO" id="GO:0042826">
    <property type="term" value="F:histone deacetylase binding"/>
    <property type="evidence" value="ECO:0007669"/>
    <property type="project" value="UniProtKB-ARBA"/>
</dbReference>
<dbReference type="SMART" id="SM00248">
    <property type="entry name" value="ANK"/>
    <property type="match status" value="3"/>
</dbReference>
<evidence type="ECO:0000256" key="3">
    <source>
        <dbReference type="ARBA" id="ARBA00022737"/>
    </source>
</evidence>
<dbReference type="GO" id="GO:0005634">
    <property type="term" value="C:nucleus"/>
    <property type="evidence" value="ECO:0007669"/>
    <property type="project" value="TreeGrafter"/>
</dbReference>
<sequence length="281" mass="30150">MEPTQLSDDLIPNQQSPAPELEDPEDPRDEPPDSSDTVVLSLFPCTPEAVNPESASASSSQALSVHQLAAQGELSQLKDHLRKGDNLINKPDEHGFTPLIWASAFGEIETVRFLLDWGADPHILAKERESALSLASMGGYTDIVRLLLDRDVDINIYDWNGGTPLLYAVRGNHVKCVEALLARGADLTTEADSGYTPMDLAVALGFRKVQPCLLLTPAPTSSHSATGDGEPHPQTVPERSEACGPRVKMAAHNWLEAAPDSGGKVSSPTGTNKSVQKLKGF</sequence>
<comment type="caution">
    <text evidence="7">The sequence shown here is derived from an EMBL/GenBank/DDBJ whole genome shotgun (WGS) entry which is preliminary data.</text>
</comment>
<evidence type="ECO:0000256" key="5">
    <source>
        <dbReference type="PROSITE-ProRule" id="PRU00023"/>
    </source>
</evidence>
<feature type="repeat" description="ANK" evidence="5">
    <location>
        <begin position="160"/>
        <end position="192"/>
    </location>
</feature>
<evidence type="ECO:0000256" key="6">
    <source>
        <dbReference type="SAM" id="MobiDB-lite"/>
    </source>
</evidence>
<dbReference type="PANTHER" id="PTHR24124">
    <property type="entry name" value="ANKYRIN REPEAT FAMILY A"/>
    <property type="match status" value="1"/>
</dbReference>
<dbReference type="GO" id="GO:0045944">
    <property type="term" value="P:positive regulation of transcription by RNA polymerase II"/>
    <property type="evidence" value="ECO:0007669"/>
    <property type="project" value="TreeGrafter"/>
</dbReference>
<keyword evidence="8" id="KW-1185">Reference proteome</keyword>
<dbReference type="GO" id="GO:0005737">
    <property type="term" value="C:cytoplasm"/>
    <property type="evidence" value="ECO:0007669"/>
    <property type="project" value="UniProtKB-SubCell"/>
</dbReference>
<feature type="region of interest" description="Disordered" evidence="6">
    <location>
        <begin position="217"/>
        <end position="240"/>
    </location>
</feature>
<evidence type="ECO:0000256" key="4">
    <source>
        <dbReference type="ARBA" id="ARBA00023043"/>
    </source>
</evidence>
<feature type="region of interest" description="Disordered" evidence="6">
    <location>
        <begin position="258"/>
        <end position="281"/>
    </location>
</feature>
<feature type="repeat" description="ANK" evidence="5">
    <location>
        <begin position="94"/>
        <end position="126"/>
    </location>
</feature>
<dbReference type="EMBL" id="JBBHLL010000349">
    <property type="protein sequence ID" value="KAK7805176.1"/>
    <property type="molecule type" value="Genomic_DNA"/>
</dbReference>
<feature type="repeat" description="ANK" evidence="5">
    <location>
        <begin position="127"/>
        <end position="159"/>
    </location>
</feature>
<dbReference type="AlphaFoldDB" id="A0AAW0HSP3"/>
<dbReference type="InterPro" id="IPR036770">
    <property type="entry name" value="Ankyrin_rpt-contain_sf"/>
</dbReference>
<proteinExistence type="predicted"/>
<reference evidence="7 8" key="1">
    <citation type="journal article" date="2023" name="bioRxiv">
        <title>Conserved and derived expression patterns and positive selection on dental genes reveal complex evolutionary context of ever-growing rodent molars.</title>
        <authorList>
            <person name="Calamari Z.T."/>
            <person name="Song A."/>
            <person name="Cohen E."/>
            <person name="Akter M."/>
            <person name="Roy R.D."/>
            <person name="Hallikas O."/>
            <person name="Christensen M.M."/>
            <person name="Li P."/>
            <person name="Marangoni P."/>
            <person name="Jernvall J."/>
            <person name="Klein O.D."/>
        </authorList>
    </citation>
    <scope>NUCLEOTIDE SEQUENCE [LARGE SCALE GENOMIC DNA]</scope>
    <source>
        <strain evidence="7">V071</strain>
    </source>
</reference>
<keyword evidence="4 5" id="KW-0040">ANK repeat</keyword>
<evidence type="ECO:0000313" key="7">
    <source>
        <dbReference type="EMBL" id="KAK7805176.1"/>
    </source>
</evidence>
<dbReference type="FunFam" id="1.25.40.20:FF:000031">
    <property type="entry name" value="Ankyrin repeat, family A (RFXANK-like), 2"/>
    <property type="match status" value="1"/>
</dbReference>
<evidence type="ECO:0000313" key="8">
    <source>
        <dbReference type="Proteomes" id="UP001488838"/>
    </source>
</evidence>
<dbReference type="SUPFAM" id="SSF48403">
    <property type="entry name" value="Ankyrin repeat"/>
    <property type="match status" value="1"/>
</dbReference>
<name>A0AAW0HSP3_MYOGA</name>
<evidence type="ECO:0000256" key="2">
    <source>
        <dbReference type="ARBA" id="ARBA00022490"/>
    </source>
</evidence>
<evidence type="ECO:0008006" key="9">
    <source>
        <dbReference type="Google" id="ProtNLM"/>
    </source>
</evidence>
<keyword evidence="3" id="KW-0677">Repeat</keyword>
<accession>A0AAW0HSP3</accession>
<keyword evidence="2" id="KW-0963">Cytoplasm</keyword>
<dbReference type="InterPro" id="IPR002110">
    <property type="entry name" value="Ankyrin_rpt"/>
</dbReference>
<feature type="region of interest" description="Disordered" evidence="6">
    <location>
        <begin position="1"/>
        <end position="39"/>
    </location>
</feature>
<dbReference type="PROSITE" id="PS50297">
    <property type="entry name" value="ANK_REP_REGION"/>
    <property type="match status" value="3"/>
</dbReference>
<dbReference type="Pfam" id="PF12796">
    <property type="entry name" value="Ank_2"/>
    <property type="match status" value="1"/>
</dbReference>
<comment type="subcellular location">
    <subcellularLocation>
        <location evidence="1">Cytoplasm</location>
    </subcellularLocation>
</comment>
<feature type="compositionally biased region" description="Polar residues" evidence="6">
    <location>
        <begin position="264"/>
        <end position="275"/>
    </location>
</feature>
<organism evidence="7 8">
    <name type="scientific">Myodes glareolus</name>
    <name type="common">Bank vole</name>
    <name type="synonym">Clethrionomys glareolus</name>
    <dbReference type="NCBI Taxonomy" id="447135"/>
    <lineage>
        <taxon>Eukaryota</taxon>
        <taxon>Metazoa</taxon>
        <taxon>Chordata</taxon>
        <taxon>Craniata</taxon>
        <taxon>Vertebrata</taxon>
        <taxon>Euteleostomi</taxon>
        <taxon>Mammalia</taxon>
        <taxon>Eutheria</taxon>
        <taxon>Euarchontoglires</taxon>
        <taxon>Glires</taxon>
        <taxon>Rodentia</taxon>
        <taxon>Myomorpha</taxon>
        <taxon>Muroidea</taxon>
        <taxon>Cricetidae</taxon>
        <taxon>Arvicolinae</taxon>
        <taxon>Myodes</taxon>
    </lineage>
</organism>
<feature type="compositionally biased region" description="Polar residues" evidence="6">
    <location>
        <begin position="1"/>
        <end position="15"/>
    </location>
</feature>
<dbReference type="Gene3D" id="1.25.40.20">
    <property type="entry name" value="Ankyrin repeat-containing domain"/>
    <property type="match status" value="1"/>
</dbReference>
<dbReference type="PANTHER" id="PTHR24124:SF4">
    <property type="entry name" value="DNA-BINDING PROTEIN RFXANK"/>
    <property type="match status" value="1"/>
</dbReference>
<protein>
    <recommendedName>
        <fullName evidence="9">Regulatory factor X-associated ankyrin-containing protein</fullName>
    </recommendedName>
</protein>